<protein>
    <submittedName>
        <fullName evidence="2">Uncharacterized protein</fullName>
    </submittedName>
</protein>
<keyword evidence="1" id="KW-0812">Transmembrane</keyword>
<evidence type="ECO:0000256" key="1">
    <source>
        <dbReference type="SAM" id="Phobius"/>
    </source>
</evidence>
<reference evidence="2 3" key="2">
    <citation type="journal article" date="2017" name="Front. Plant Sci.">
        <title>Gene Classification and Mining of Molecular Markers Useful in Red Clover (Trifolium pratense) Breeding.</title>
        <authorList>
            <person name="Istvanek J."/>
            <person name="Dluhosova J."/>
            <person name="Dluhos P."/>
            <person name="Patkova L."/>
            <person name="Nedelnik J."/>
            <person name="Repkova J."/>
        </authorList>
    </citation>
    <scope>NUCLEOTIDE SEQUENCE [LARGE SCALE GENOMIC DNA]</scope>
    <source>
        <strain evidence="3">cv. Tatra</strain>
        <tissue evidence="2">Young leaves</tissue>
    </source>
</reference>
<comment type="caution">
    <text evidence="2">The sequence shown here is derived from an EMBL/GenBank/DDBJ whole genome shotgun (WGS) entry which is preliminary data.</text>
</comment>
<dbReference type="EMBL" id="ASHM01042549">
    <property type="protein sequence ID" value="PNX82700.1"/>
    <property type="molecule type" value="Genomic_DNA"/>
</dbReference>
<dbReference type="Proteomes" id="UP000236291">
    <property type="component" value="Unassembled WGS sequence"/>
</dbReference>
<evidence type="ECO:0000313" key="2">
    <source>
        <dbReference type="EMBL" id="PNX82700.1"/>
    </source>
</evidence>
<organism evidence="2 3">
    <name type="scientific">Trifolium pratense</name>
    <name type="common">Red clover</name>
    <dbReference type="NCBI Taxonomy" id="57577"/>
    <lineage>
        <taxon>Eukaryota</taxon>
        <taxon>Viridiplantae</taxon>
        <taxon>Streptophyta</taxon>
        <taxon>Embryophyta</taxon>
        <taxon>Tracheophyta</taxon>
        <taxon>Spermatophyta</taxon>
        <taxon>Magnoliopsida</taxon>
        <taxon>eudicotyledons</taxon>
        <taxon>Gunneridae</taxon>
        <taxon>Pentapetalae</taxon>
        <taxon>rosids</taxon>
        <taxon>fabids</taxon>
        <taxon>Fabales</taxon>
        <taxon>Fabaceae</taxon>
        <taxon>Papilionoideae</taxon>
        <taxon>50 kb inversion clade</taxon>
        <taxon>NPAAA clade</taxon>
        <taxon>Hologalegina</taxon>
        <taxon>IRL clade</taxon>
        <taxon>Trifolieae</taxon>
        <taxon>Trifolium</taxon>
    </lineage>
</organism>
<sequence length="83" mass="9070">MPIIVTNVVQNGGGGNVELGGSLSNPILVNDKEGVSSETEFDDDGQISAKMMVMMMLLVVVIWTMDKILLKSWMFKVITMYAS</sequence>
<name>A0A2K3LVY5_TRIPR</name>
<evidence type="ECO:0000313" key="3">
    <source>
        <dbReference type="Proteomes" id="UP000236291"/>
    </source>
</evidence>
<accession>A0A2K3LVY5</accession>
<proteinExistence type="predicted"/>
<dbReference type="AlphaFoldDB" id="A0A2K3LVY5"/>
<reference evidence="2 3" key="1">
    <citation type="journal article" date="2014" name="Am. J. Bot.">
        <title>Genome assembly and annotation for red clover (Trifolium pratense; Fabaceae).</title>
        <authorList>
            <person name="Istvanek J."/>
            <person name="Jaros M."/>
            <person name="Krenek A."/>
            <person name="Repkova J."/>
        </authorList>
    </citation>
    <scope>NUCLEOTIDE SEQUENCE [LARGE SCALE GENOMIC DNA]</scope>
    <source>
        <strain evidence="3">cv. Tatra</strain>
        <tissue evidence="2">Young leaves</tissue>
    </source>
</reference>
<keyword evidence="1" id="KW-0472">Membrane</keyword>
<gene>
    <name evidence="2" type="ORF">L195_g038733</name>
</gene>
<feature type="transmembrane region" description="Helical" evidence="1">
    <location>
        <begin position="47"/>
        <end position="65"/>
    </location>
</feature>
<keyword evidence="1" id="KW-1133">Transmembrane helix</keyword>